<sequence>MDRIRTVNILMLLLRGGSGDGVGESDDSEQSSAGRVFECLTCYRRFPSFQALGQ</sequence>
<evidence type="ECO:0008006" key="4">
    <source>
        <dbReference type="Google" id="ProtNLM"/>
    </source>
</evidence>
<evidence type="ECO:0000313" key="3">
    <source>
        <dbReference type="Proteomes" id="UP001055439"/>
    </source>
</evidence>
<evidence type="ECO:0000256" key="1">
    <source>
        <dbReference type="SAM" id="SignalP"/>
    </source>
</evidence>
<evidence type="ECO:0000313" key="2">
    <source>
        <dbReference type="EMBL" id="URE13916.1"/>
    </source>
</evidence>
<keyword evidence="1" id="KW-0732">Signal</keyword>
<keyword evidence="3" id="KW-1185">Reference proteome</keyword>
<protein>
    <recommendedName>
        <fullName evidence="4">Zinc finger protein</fullName>
    </recommendedName>
</protein>
<dbReference type="AlphaFoldDB" id="A0A9E7GEY8"/>
<name>A0A9E7GEY8_9LILI</name>
<accession>A0A9E7GEY8</accession>
<dbReference type="EMBL" id="CP097508">
    <property type="protein sequence ID" value="URE13916.1"/>
    <property type="molecule type" value="Genomic_DNA"/>
</dbReference>
<feature type="signal peptide" evidence="1">
    <location>
        <begin position="1"/>
        <end position="19"/>
    </location>
</feature>
<reference evidence="2" key="1">
    <citation type="submission" date="2022-05" db="EMBL/GenBank/DDBJ databases">
        <title>The Musa troglodytarum L. genome provides insights into the mechanism of non-climacteric behaviour and enrichment of carotenoids.</title>
        <authorList>
            <person name="Wang J."/>
        </authorList>
    </citation>
    <scope>NUCLEOTIDE SEQUENCE</scope>
    <source>
        <tissue evidence="2">Leaf</tissue>
    </source>
</reference>
<proteinExistence type="predicted"/>
<organism evidence="2 3">
    <name type="scientific">Musa troglodytarum</name>
    <name type="common">fe'i banana</name>
    <dbReference type="NCBI Taxonomy" id="320322"/>
    <lineage>
        <taxon>Eukaryota</taxon>
        <taxon>Viridiplantae</taxon>
        <taxon>Streptophyta</taxon>
        <taxon>Embryophyta</taxon>
        <taxon>Tracheophyta</taxon>
        <taxon>Spermatophyta</taxon>
        <taxon>Magnoliopsida</taxon>
        <taxon>Liliopsida</taxon>
        <taxon>Zingiberales</taxon>
        <taxon>Musaceae</taxon>
        <taxon>Musa</taxon>
    </lineage>
</organism>
<dbReference type="Proteomes" id="UP001055439">
    <property type="component" value="Chromosome 6"/>
</dbReference>
<gene>
    <name evidence="2" type="ORF">MUK42_35043</name>
</gene>
<feature type="chain" id="PRO_5039681260" description="Zinc finger protein" evidence="1">
    <location>
        <begin position="20"/>
        <end position="54"/>
    </location>
</feature>